<evidence type="ECO:0000256" key="4">
    <source>
        <dbReference type="ARBA" id="ARBA00016507"/>
    </source>
</evidence>
<keyword evidence="12" id="KW-0969">Cilium</keyword>
<feature type="compositionally biased region" description="Basic and acidic residues" evidence="10">
    <location>
        <begin position="71"/>
        <end position="84"/>
    </location>
</feature>
<evidence type="ECO:0000313" key="12">
    <source>
        <dbReference type="EMBL" id="MFC6669776.1"/>
    </source>
</evidence>
<dbReference type="InterPro" id="IPR051472">
    <property type="entry name" value="T3SS_Stator/FliH"/>
</dbReference>
<comment type="function">
    <text evidence="1">Needed for flagellar regrowth and assembly.</text>
</comment>
<sequence>MNPADKVPVRIRAADVGQVKPWQLPQVQGKHRIALVEREPETVEEQLEPEDVPFGDGKLTLAELERISEEARQEGLEEGRREGFEQGLSEGRAQGLKEGLQQGQQEIARSLERLGAMLDELEAPLASRTLELEHCLMQLVIQLAEAVTQHELGCRPELIRRSVDEALAQLPGEGGPVRIHVNPENEVLLQPLVESREHWSLVPDAAVTPGGCLLRTDNSRVDQTVESRFRQVADQLRERLAANPSDAQDL</sequence>
<keyword evidence="12" id="KW-0966">Cell projection</keyword>
<keyword evidence="9" id="KW-1006">Bacterial flagellum protein export</keyword>
<dbReference type="InterPro" id="IPR038495">
    <property type="entry name" value="ATPase_E_C"/>
</dbReference>
<dbReference type="Proteomes" id="UP001596422">
    <property type="component" value="Unassembled WGS sequence"/>
</dbReference>
<evidence type="ECO:0000256" key="8">
    <source>
        <dbReference type="ARBA" id="ARBA00022927"/>
    </source>
</evidence>
<evidence type="ECO:0000256" key="9">
    <source>
        <dbReference type="ARBA" id="ARBA00023225"/>
    </source>
</evidence>
<evidence type="ECO:0000313" key="13">
    <source>
        <dbReference type="Proteomes" id="UP001596422"/>
    </source>
</evidence>
<organism evidence="12 13">
    <name type="scientific">Marinobacterium aestuariivivens</name>
    <dbReference type="NCBI Taxonomy" id="1698799"/>
    <lineage>
        <taxon>Bacteria</taxon>
        <taxon>Pseudomonadati</taxon>
        <taxon>Pseudomonadota</taxon>
        <taxon>Gammaproteobacteria</taxon>
        <taxon>Oceanospirillales</taxon>
        <taxon>Oceanospirillaceae</taxon>
        <taxon>Marinobacterium</taxon>
    </lineage>
</organism>
<protein>
    <recommendedName>
        <fullName evidence="4">Flagellar assembly protein FliH</fullName>
    </recommendedName>
</protein>
<dbReference type="PRINTS" id="PR01003">
    <property type="entry name" value="FLGFLIH"/>
</dbReference>
<dbReference type="PANTHER" id="PTHR34982:SF1">
    <property type="entry name" value="FLAGELLAR ASSEMBLY PROTEIN FLIH"/>
    <property type="match status" value="1"/>
</dbReference>
<evidence type="ECO:0000256" key="7">
    <source>
        <dbReference type="ARBA" id="ARBA00022795"/>
    </source>
</evidence>
<reference evidence="13" key="1">
    <citation type="journal article" date="2019" name="Int. J. Syst. Evol. Microbiol.">
        <title>The Global Catalogue of Microorganisms (GCM) 10K type strain sequencing project: providing services to taxonomists for standard genome sequencing and annotation.</title>
        <authorList>
            <consortium name="The Broad Institute Genomics Platform"/>
            <consortium name="The Broad Institute Genome Sequencing Center for Infectious Disease"/>
            <person name="Wu L."/>
            <person name="Ma J."/>
        </authorList>
    </citation>
    <scope>NUCLEOTIDE SEQUENCE [LARGE SCALE GENOMIC DNA]</scope>
    <source>
        <strain evidence="13">NBRC 111756</strain>
    </source>
</reference>
<evidence type="ECO:0000256" key="1">
    <source>
        <dbReference type="ARBA" id="ARBA00003041"/>
    </source>
</evidence>
<dbReference type="SUPFAM" id="SSF160527">
    <property type="entry name" value="V-type ATPase subunit E-like"/>
    <property type="match status" value="1"/>
</dbReference>
<name>A0ABW1ZX47_9GAMM</name>
<evidence type="ECO:0000256" key="3">
    <source>
        <dbReference type="ARBA" id="ARBA00006602"/>
    </source>
</evidence>
<evidence type="ECO:0000259" key="11">
    <source>
        <dbReference type="Pfam" id="PF02108"/>
    </source>
</evidence>
<dbReference type="InterPro" id="IPR000563">
    <property type="entry name" value="Flag_FliH"/>
</dbReference>
<gene>
    <name evidence="12" type="ORF">ACFQDL_06505</name>
</gene>
<evidence type="ECO:0000256" key="6">
    <source>
        <dbReference type="ARBA" id="ARBA00022490"/>
    </source>
</evidence>
<dbReference type="InterPro" id="IPR018035">
    <property type="entry name" value="Flagellar_FliH/T3SS_HrpE"/>
</dbReference>
<dbReference type="Pfam" id="PF02108">
    <property type="entry name" value="FliH"/>
    <property type="match status" value="1"/>
</dbReference>
<dbReference type="RefSeq" id="WP_379908310.1">
    <property type="nucleotide sequence ID" value="NZ_JBHSWE010000001.1"/>
</dbReference>
<feature type="domain" description="Flagellar assembly protein FliH/Type III secretion system HrpE" evidence="11">
    <location>
        <begin position="111"/>
        <end position="232"/>
    </location>
</feature>
<keyword evidence="12" id="KW-0282">Flagellum</keyword>
<keyword evidence="6" id="KW-0963">Cytoplasm</keyword>
<evidence type="ECO:0000256" key="10">
    <source>
        <dbReference type="SAM" id="MobiDB-lite"/>
    </source>
</evidence>
<keyword evidence="5" id="KW-0813">Transport</keyword>
<evidence type="ECO:0000256" key="2">
    <source>
        <dbReference type="ARBA" id="ARBA00004496"/>
    </source>
</evidence>
<accession>A0ABW1ZX47</accession>
<comment type="similarity">
    <text evidence="3">Belongs to the FliH family.</text>
</comment>
<keyword evidence="7" id="KW-1005">Bacterial flagellum biogenesis</keyword>
<comment type="subcellular location">
    <subcellularLocation>
        <location evidence="2">Cytoplasm</location>
    </subcellularLocation>
</comment>
<keyword evidence="8" id="KW-0653">Protein transport</keyword>
<evidence type="ECO:0000256" key="5">
    <source>
        <dbReference type="ARBA" id="ARBA00022448"/>
    </source>
</evidence>
<comment type="caution">
    <text evidence="12">The sequence shown here is derived from an EMBL/GenBank/DDBJ whole genome shotgun (WGS) entry which is preliminary data.</text>
</comment>
<feature type="region of interest" description="Disordered" evidence="10">
    <location>
        <begin position="71"/>
        <end position="99"/>
    </location>
</feature>
<dbReference type="PANTHER" id="PTHR34982">
    <property type="entry name" value="YOP PROTEINS TRANSLOCATION PROTEIN L"/>
    <property type="match status" value="1"/>
</dbReference>
<dbReference type="Gene3D" id="3.30.2320.30">
    <property type="entry name" value="ATP synthase, E subunit, C-terminal"/>
    <property type="match status" value="1"/>
</dbReference>
<keyword evidence="13" id="KW-1185">Reference proteome</keyword>
<proteinExistence type="inferred from homology"/>
<dbReference type="EMBL" id="JBHSWE010000001">
    <property type="protein sequence ID" value="MFC6669776.1"/>
    <property type="molecule type" value="Genomic_DNA"/>
</dbReference>